<dbReference type="RefSeq" id="XP_004178190.1">
    <property type="nucleotide sequence ID" value="XM_004178142.1"/>
</dbReference>
<gene>
    <name evidence="1" type="primary">TBLA0A08820</name>
    <name evidence="1" type="ORF">TBLA_0A08820</name>
</gene>
<dbReference type="SUPFAM" id="SSF56784">
    <property type="entry name" value="HAD-like"/>
    <property type="match status" value="1"/>
</dbReference>
<evidence type="ECO:0000313" key="2">
    <source>
        <dbReference type="Proteomes" id="UP000002866"/>
    </source>
</evidence>
<dbReference type="InterPro" id="IPR036412">
    <property type="entry name" value="HAD-like_sf"/>
</dbReference>
<dbReference type="NCBIfam" id="TIGR01685">
    <property type="entry name" value="MDP-1"/>
    <property type="match status" value="1"/>
</dbReference>
<dbReference type="KEGG" id="tbl:TBLA_0A08820"/>
<dbReference type="GO" id="GO:0030946">
    <property type="term" value="F:protein tyrosine phosphatase activity, metal-dependent"/>
    <property type="evidence" value="ECO:0007669"/>
    <property type="project" value="EnsemblFungi"/>
</dbReference>
<dbReference type="InterPro" id="IPR010033">
    <property type="entry name" value="HAD_SF_ppase_IIIC"/>
</dbReference>
<reference evidence="1 2" key="1">
    <citation type="journal article" date="2011" name="Proc. Natl. Acad. Sci. U.S.A.">
        <title>Evolutionary erosion of yeast sex chromosomes by mating-type switching accidents.</title>
        <authorList>
            <person name="Gordon J.L."/>
            <person name="Armisen D."/>
            <person name="Proux-Wera E."/>
            <person name="Oheigeartaigh S.S."/>
            <person name="Byrne K.P."/>
            <person name="Wolfe K.H."/>
        </authorList>
    </citation>
    <scope>NUCLEOTIDE SEQUENCE [LARGE SCALE GENOMIC DNA]</scope>
    <source>
        <strain evidence="2">ATCC 34711 / CBS 6284 / DSM 70876 / NBRC 10599 / NRRL Y-10934 / UCD 77-7</strain>
    </source>
</reference>
<organism evidence="1 2">
    <name type="scientific">Henningerozyma blattae (strain ATCC 34711 / CBS 6284 / DSM 70876 / NBRC 10599 / NRRL Y-10934 / UCD 77-7)</name>
    <name type="common">Yeast</name>
    <name type="synonym">Tetrapisispora blattae</name>
    <dbReference type="NCBI Taxonomy" id="1071380"/>
    <lineage>
        <taxon>Eukaryota</taxon>
        <taxon>Fungi</taxon>
        <taxon>Dikarya</taxon>
        <taxon>Ascomycota</taxon>
        <taxon>Saccharomycotina</taxon>
        <taxon>Saccharomycetes</taxon>
        <taxon>Saccharomycetales</taxon>
        <taxon>Saccharomycetaceae</taxon>
        <taxon>Henningerozyma</taxon>
    </lineage>
</organism>
<proteinExistence type="predicted"/>
<dbReference type="EMBL" id="HE806316">
    <property type="protein sequence ID" value="CCH58671.1"/>
    <property type="molecule type" value="Genomic_DNA"/>
</dbReference>
<dbReference type="NCBIfam" id="TIGR01681">
    <property type="entry name" value="HAD-SF-IIIC"/>
    <property type="match status" value="1"/>
</dbReference>
<dbReference type="PANTHER" id="PTHR17901">
    <property type="entry name" value="MAGNESIUM-DEPENDENT PHOSPHATASE 1 MDP1"/>
    <property type="match status" value="1"/>
</dbReference>
<dbReference type="GeneID" id="14493532"/>
<keyword evidence="2" id="KW-1185">Reference proteome</keyword>
<dbReference type="GO" id="GO:0003993">
    <property type="term" value="F:acid phosphatase activity"/>
    <property type="evidence" value="ECO:0007669"/>
    <property type="project" value="EnsemblFungi"/>
</dbReference>
<dbReference type="InterPro" id="IPR023214">
    <property type="entry name" value="HAD_sf"/>
</dbReference>
<dbReference type="SFLD" id="SFLDS00003">
    <property type="entry name" value="Haloacid_Dehalogenase"/>
    <property type="match status" value="1"/>
</dbReference>
<protein>
    <recommendedName>
        <fullName evidence="3">Magnesium-dependent phosphatase-1</fullName>
    </recommendedName>
</protein>
<evidence type="ECO:0000313" key="1">
    <source>
        <dbReference type="EMBL" id="CCH58671.1"/>
    </source>
</evidence>
<dbReference type="Gene3D" id="3.40.50.1000">
    <property type="entry name" value="HAD superfamily/HAD-like"/>
    <property type="match status" value="1"/>
</dbReference>
<dbReference type="HOGENOM" id="CLU_071162_0_1_1"/>
<sequence>MVEYPDVAAFDLDYTVWPCHCDTHLCPPFKAVKSPNGEVLTVVDSRGFVLKLFRDIPKIFCDLLDNDVKLVSASRTWAPEIAKDLLKLYKIEYNGKLISLKELFVESEWGERSKTGHLRDAVKKLYGHENLKKYKMCLFDDEGRNRDVEKQGVKFVYVKDPEHGPTWKLYQDYLNGKL</sequence>
<evidence type="ECO:0008006" key="3">
    <source>
        <dbReference type="Google" id="ProtNLM"/>
    </source>
</evidence>
<dbReference type="OMA" id="GVWAWRK"/>
<accession>I2GX19</accession>
<dbReference type="InterPro" id="IPR010036">
    <property type="entry name" value="MDP_1_eu_arc"/>
</dbReference>
<dbReference type="SFLD" id="SFLDG01131">
    <property type="entry name" value="C1.5.2:_MDP_Like"/>
    <property type="match status" value="1"/>
</dbReference>
<dbReference type="AlphaFoldDB" id="I2GX19"/>
<dbReference type="FunCoup" id="I2GX19">
    <property type="interactions" value="197"/>
</dbReference>
<dbReference type="SFLD" id="SFLDG01129">
    <property type="entry name" value="C1.5:_HAD__Beta-PGM__Phosphata"/>
    <property type="match status" value="1"/>
</dbReference>
<dbReference type="OrthoDB" id="2865258at2759"/>
<dbReference type="Pfam" id="PF12689">
    <property type="entry name" value="Acid_PPase"/>
    <property type="match status" value="1"/>
</dbReference>
<name>I2GX19_HENB6</name>
<dbReference type="eggNOG" id="KOG4549">
    <property type="taxonomic scope" value="Eukaryota"/>
</dbReference>
<dbReference type="STRING" id="1071380.I2GX19"/>
<dbReference type="InParanoid" id="I2GX19"/>
<dbReference type="Proteomes" id="UP000002866">
    <property type="component" value="Chromosome 1"/>
</dbReference>
<dbReference type="PANTHER" id="PTHR17901:SF14">
    <property type="entry name" value="MAGNESIUM-DEPENDENT PHOSPHATASE 1"/>
    <property type="match status" value="1"/>
</dbReference>